<dbReference type="Proteomes" id="UP000663829">
    <property type="component" value="Unassembled WGS sequence"/>
</dbReference>
<evidence type="ECO:0000313" key="4">
    <source>
        <dbReference type="EMBL" id="CAF4049583.1"/>
    </source>
</evidence>
<dbReference type="AlphaFoldDB" id="A0A815BWP4"/>
<dbReference type="Proteomes" id="UP000677228">
    <property type="component" value="Unassembled WGS sequence"/>
</dbReference>
<dbReference type="EMBL" id="CAJNOK010016274">
    <property type="protein sequence ID" value="CAF1242085.1"/>
    <property type="molecule type" value="Genomic_DNA"/>
</dbReference>
<keyword evidence="1" id="KW-0472">Membrane</keyword>
<evidence type="ECO:0000313" key="6">
    <source>
        <dbReference type="Proteomes" id="UP000663829"/>
    </source>
</evidence>
<gene>
    <name evidence="3" type="ORF">GPM918_LOCUS27328</name>
    <name evidence="2" type="ORF">OVA965_LOCUS25872</name>
    <name evidence="5" type="ORF">SRO942_LOCUS27629</name>
    <name evidence="4" type="ORF">TMI583_LOCUS26604</name>
</gene>
<accession>A0A815BWP4</accession>
<keyword evidence="6" id="KW-1185">Reference proteome</keyword>
<dbReference type="EMBL" id="CAJOBC010025543">
    <property type="protein sequence ID" value="CAF4067691.1"/>
    <property type="molecule type" value="Genomic_DNA"/>
</dbReference>
<proteinExistence type="predicted"/>
<keyword evidence="1" id="KW-0812">Transmembrane</keyword>
<feature type="transmembrane region" description="Helical" evidence="1">
    <location>
        <begin position="74"/>
        <end position="94"/>
    </location>
</feature>
<reference evidence="3" key="1">
    <citation type="submission" date="2021-02" db="EMBL/GenBank/DDBJ databases">
        <authorList>
            <person name="Nowell W R."/>
        </authorList>
    </citation>
    <scope>NUCLEOTIDE SEQUENCE</scope>
</reference>
<dbReference type="EMBL" id="CAJOBA010037824">
    <property type="protein sequence ID" value="CAF4049583.1"/>
    <property type="molecule type" value="Genomic_DNA"/>
</dbReference>
<sequence>MGQQTSSVSEGTEHLKTISIKKADAYNNWDKYCCEALDNAKEYMSTKKDERFRSVDTAVIEARRLISYFGFEKFLIIVGLLISGVSVAAIIAILSGSGIVTAGVAGAGVVLLPIAVTGASIAAGGAAYHAWKIYTNKQLLIIIKQILVNHKTTFDENQPGLLHKPILNQLFVRCVKEIIVELYERKIFANG</sequence>
<organism evidence="3 6">
    <name type="scientific">Didymodactylos carnosus</name>
    <dbReference type="NCBI Taxonomy" id="1234261"/>
    <lineage>
        <taxon>Eukaryota</taxon>
        <taxon>Metazoa</taxon>
        <taxon>Spiralia</taxon>
        <taxon>Gnathifera</taxon>
        <taxon>Rotifera</taxon>
        <taxon>Eurotatoria</taxon>
        <taxon>Bdelloidea</taxon>
        <taxon>Philodinida</taxon>
        <taxon>Philodinidae</taxon>
        <taxon>Didymodactylos</taxon>
    </lineage>
</organism>
<name>A0A815BWP4_9BILA</name>
<dbReference type="EMBL" id="CAJNOQ010011403">
    <property type="protein sequence ID" value="CAF1276114.1"/>
    <property type="molecule type" value="Genomic_DNA"/>
</dbReference>
<evidence type="ECO:0000256" key="1">
    <source>
        <dbReference type="SAM" id="Phobius"/>
    </source>
</evidence>
<keyword evidence="1" id="KW-1133">Transmembrane helix</keyword>
<dbReference type="Proteomes" id="UP000681722">
    <property type="component" value="Unassembled WGS sequence"/>
</dbReference>
<evidence type="ECO:0000313" key="5">
    <source>
        <dbReference type="EMBL" id="CAF4067691.1"/>
    </source>
</evidence>
<evidence type="ECO:0000313" key="2">
    <source>
        <dbReference type="EMBL" id="CAF1242085.1"/>
    </source>
</evidence>
<feature type="transmembrane region" description="Helical" evidence="1">
    <location>
        <begin position="100"/>
        <end position="128"/>
    </location>
</feature>
<dbReference type="Proteomes" id="UP000682733">
    <property type="component" value="Unassembled WGS sequence"/>
</dbReference>
<protein>
    <submittedName>
        <fullName evidence="3">Uncharacterized protein</fullName>
    </submittedName>
</protein>
<comment type="caution">
    <text evidence="3">The sequence shown here is derived from an EMBL/GenBank/DDBJ whole genome shotgun (WGS) entry which is preliminary data.</text>
</comment>
<evidence type="ECO:0000313" key="3">
    <source>
        <dbReference type="EMBL" id="CAF1276114.1"/>
    </source>
</evidence>